<proteinExistence type="predicted"/>
<gene>
    <name evidence="1" type="ORF">ACFSJF_05890</name>
</gene>
<accession>A0ABW4VZ55</accession>
<keyword evidence="2" id="KW-1185">Reference proteome</keyword>
<dbReference type="Proteomes" id="UP001597383">
    <property type="component" value="Unassembled WGS sequence"/>
</dbReference>
<dbReference type="Gene3D" id="1.25.40.290">
    <property type="entry name" value="ARM repeat domains"/>
    <property type="match status" value="1"/>
</dbReference>
<dbReference type="InterPro" id="IPR014825">
    <property type="entry name" value="DNA_alkylation"/>
</dbReference>
<organism evidence="1 2">
    <name type="scientific">Ornithinibacillus salinisoli</name>
    <dbReference type="NCBI Taxonomy" id="1848459"/>
    <lineage>
        <taxon>Bacteria</taxon>
        <taxon>Bacillati</taxon>
        <taxon>Bacillota</taxon>
        <taxon>Bacilli</taxon>
        <taxon>Bacillales</taxon>
        <taxon>Bacillaceae</taxon>
        <taxon>Ornithinibacillus</taxon>
    </lineage>
</organism>
<protein>
    <submittedName>
        <fullName evidence="1">DNA alkylation repair protein</fullName>
    </submittedName>
</protein>
<name>A0ABW4VZ55_9BACI</name>
<dbReference type="RefSeq" id="WP_377555850.1">
    <property type="nucleotide sequence ID" value="NZ_JBHUHQ010000011.1"/>
</dbReference>
<dbReference type="InterPro" id="IPR016024">
    <property type="entry name" value="ARM-type_fold"/>
</dbReference>
<comment type="caution">
    <text evidence="1">The sequence shown here is derived from an EMBL/GenBank/DDBJ whole genome shotgun (WGS) entry which is preliminary data.</text>
</comment>
<reference evidence="2" key="1">
    <citation type="journal article" date="2019" name="Int. J. Syst. Evol. Microbiol.">
        <title>The Global Catalogue of Microorganisms (GCM) 10K type strain sequencing project: providing services to taxonomists for standard genome sequencing and annotation.</title>
        <authorList>
            <consortium name="The Broad Institute Genomics Platform"/>
            <consortium name="The Broad Institute Genome Sequencing Center for Infectious Disease"/>
            <person name="Wu L."/>
            <person name="Ma J."/>
        </authorList>
    </citation>
    <scope>NUCLEOTIDE SEQUENCE [LARGE SCALE GENOMIC DNA]</scope>
    <source>
        <strain evidence="2">R28</strain>
    </source>
</reference>
<evidence type="ECO:0000313" key="2">
    <source>
        <dbReference type="Proteomes" id="UP001597383"/>
    </source>
</evidence>
<dbReference type="SUPFAM" id="SSF48371">
    <property type="entry name" value="ARM repeat"/>
    <property type="match status" value="1"/>
</dbReference>
<dbReference type="Pfam" id="PF08713">
    <property type="entry name" value="DNA_alkylation"/>
    <property type="match status" value="1"/>
</dbReference>
<evidence type="ECO:0000313" key="1">
    <source>
        <dbReference type="EMBL" id="MFD2043795.1"/>
    </source>
</evidence>
<sequence length="262" mass="30322">MGDYVPLKLYFDEQLAIRLSKLIREHYPSFSSNSFISSITKQVEGKELKARVEVIADELYVHLPNDYSEAISVLLQIIGPENESEEGMFTEGYFLMPVAKFIENYGLDDFDLSMGALKEITKRHTSEYAIRPYLAKNIDLCLEYFNEWVTDTNSHVRRLVSEGTRPRLPWAKKMEPIHNDPLNNLTLIQKLLHDTSPYVQKSVANHINDLTKDYPSDVLLWIENIIERHQEINTSLINHGLRTLIKKKDTTAEKIITTINRV</sequence>
<dbReference type="EMBL" id="JBHUHQ010000011">
    <property type="protein sequence ID" value="MFD2043795.1"/>
    <property type="molecule type" value="Genomic_DNA"/>
</dbReference>